<proteinExistence type="predicted"/>
<sequence length="82" mass="9284">FCGMEMRMVKLILPSAKILPNLRWCKISEDLTESSSTFGDTRSGSENCVAASFDDTEVEFQMWEITVHPRQCVMQFSQVAMG</sequence>
<accession>A0A2K3KJ01</accession>
<protein>
    <submittedName>
        <fullName evidence="1">Uncharacterized protein</fullName>
    </submittedName>
</protein>
<evidence type="ECO:0000313" key="2">
    <source>
        <dbReference type="Proteomes" id="UP000236291"/>
    </source>
</evidence>
<organism evidence="1 2">
    <name type="scientific">Trifolium pratense</name>
    <name type="common">Red clover</name>
    <dbReference type="NCBI Taxonomy" id="57577"/>
    <lineage>
        <taxon>Eukaryota</taxon>
        <taxon>Viridiplantae</taxon>
        <taxon>Streptophyta</taxon>
        <taxon>Embryophyta</taxon>
        <taxon>Tracheophyta</taxon>
        <taxon>Spermatophyta</taxon>
        <taxon>Magnoliopsida</taxon>
        <taxon>eudicotyledons</taxon>
        <taxon>Gunneridae</taxon>
        <taxon>Pentapetalae</taxon>
        <taxon>rosids</taxon>
        <taxon>fabids</taxon>
        <taxon>Fabales</taxon>
        <taxon>Fabaceae</taxon>
        <taxon>Papilionoideae</taxon>
        <taxon>50 kb inversion clade</taxon>
        <taxon>NPAAA clade</taxon>
        <taxon>Hologalegina</taxon>
        <taxon>IRL clade</taxon>
        <taxon>Trifolieae</taxon>
        <taxon>Trifolium</taxon>
    </lineage>
</organism>
<dbReference type="AlphaFoldDB" id="A0A2K3KJ01"/>
<gene>
    <name evidence="1" type="ORF">L195_g062978</name>
</gene>
<comment type="caution">
    <text evidence="1">The sequence shown here is derived from an EMBL/GenBank/DDBJ whole genome shotgun (WGS) entry which is preliminary data.</text>
</comment>
<reference evidence="1 2" key="1">
    <citation type="journal article" date="2014" name="Am. J. Bot.">
        <title>Genome assembly and annotation for red clover (Trifolium pratense; Fabaceae).</title>
        <authorList>
            <person name="Istvanek J."/>
            <person name="Jaros M."/>
            <person name="Krenek A."/>
            <person name="Repkova J."/>
        </authorList>
    </citation>
    <scope>NUCLEOTIDE SEQUENCE [LARGE SCALE GENOMIC DNA]</scope>
    <source>
        <strain evidence="2">cv. Tatra</strain>
        <tissue evidence="1">Young leaves</tissue>
    </source>
</reference>
<reference evidence="1 2" key="2">
    <citation type="journal article" date="2017" name="Front. Plant Sci.">
        <title>Gene Classification and Mining of Molecular Markers Useful in Red Clover (Trifolium pratense) Breeding.</title>
        <authorList>
            <person name="Istvanek J."/>
            <person name="Dluhosova J."/>
            <person name="Dluhos P."/>
            <person name="Patkova L."/>
            <person name="Nedelnik J."/>
            <person name="Repkova J."/>
        </authorList>
    </citation>
    <scope>NUCLEOTIDE SEQUENCE [LARGE SCALE GENOMIC DNA]</scope>
    <source>
        <strain evidence="2">cv. Tatra</strain>
        <tissue evidence="1">Young leaves</tissue>
    </source>
</reference>
<dbReference type="EMBL" id="ASHM01191216">
    <property type="protein sequence ID" value="PNX66271.1"/>
    <property type="molecule type" value="Genomic_DNA"/>
</dbReference>
<name>A0A2K3KJ01_TRIPR</name>
<dbReference type="Proteomes" id="UP000236291">
    <property type="component" value="Unassembled WGS sequence"/>
</dbReference>
<feature type="non-terminal residue" evidence="1">
    <location>
        <position position="1"/>
    </location>
</feature>
<evidence type="ECO:0000313" key="1">
    <source>
        <dbReference type="EMBL" id="PNX66271.1"/>
    </source>
</evidence>